<comment type="similarity">
    <text evidence="1">Belongs to the peptidase S51 family.</text>
</comment>
<dbReference type="OrthoDB" id="9778515at2"/>
<evidence type="ECO:0000256" key="1">
    <source>
        <dbReference type="ARBA" id="ARBA00006534"/>
    </source>
</evidence>
<keyword evidence="2" id="KW-0645">Protease</keyword>
<protein>
    <submittedName>
        <fullName evidence="6">Peptidase E</fullName>
    </submittedName>
</protein>
<dbReference type="EMBL" id="QKNV01000158">
    <property type="protein sequence ID" value="PZA20651.1"/>
    <property type="molecule type" value="Genomic_DNA"/>
</dbReference>
<dbReference type="Proteomes" id="UP000580718">
    <property type="component" value="Unassembled WGS sequence"/>
</dbReference>
<dbReference type="CDD" id="cd03146">
    <property type="entry name" value="GAT1_Peptidase_E"/>
    <property type="match status" value="1"/>
</dbReference>
<evidence type="ECO:0000256" key="3">
    <source>
        <dbReference type="ARBA" id="ARBA00022801"/>
    </source>
</evidence>
<dbReference type="Gene3D" id="3.40.50.880">
    <property type="match status" value="1"/>
</dbReference>
<accession>A0A323V7W5</accession>
<proteinExistence type="inferred from homology"/>
<sequence length="247" mass="26218">MRRQVFAFSGVLQPQPGERGNRPLLEHVLAIGAARRVTGGPVRLCYVPTAVGDDPAAVSAYQRVFGGRDDVVLSVLRLFPQPSTPDLRTHLLTQDVVLVEGGSVVNLVAVWRAHGLPAVLRECWEAGVVLAGPSAGGMCWHVGGATDAWSDEQSGRLAPFTEGLGLLPHSFGVHDDMAGQPRRAVYRRMVGAGELPPGYATEDGVGLHYLGTELAEAVTVRPGARAWRVDPDGAGGVVERAITPRQV</sequence>
<dbReference type="PANTHER" id="PTHR20842:SF0">
    <property type="entry name" value="ALPHA-ASPARTYL DIPEPTIDASE"/>
    <property type="match status" value="1"/>
</dbReference>
<keyword evidence="7" id="KW-1185">Reference proteome</keyword>
<evidence type="ECO:0000313" key="5">
    <source>
        <dbReference type="EMBL" id="MBB3678603.1"/>
    </source>
</evidence>
<evidence type="ECO:0000256" key="2">
    <source>
        <dbReference type="ARBA" id="ARBA00022670"/>
    </source>
</evidence>
<dbReference type="RefSeq" id="WP_110552918.1">
    <property type="nucleotide sequence ID" value="NZ_JACIBU010000002.1"/>
</dbReference>
<dbReference type="Pfam" id="PF03575">
    <property type="entry name" value="Peptidase_S51"/>
    <property type="match status" value="1"/>
</dbReference>
<dbReference type="InterPro" id="IPR005320">
    <property type="entry name" value="Peptidase_S51"/>
</dbReference>
<comment type="caution">
    <text evidence="6">The sequence shown here is derived from an EMBL/GenBank/DDBJ whole genome shotgun (WGS) entry which is preliminary data.</text>
</comment>
<evidence type="ECO:0000313" key="7">
    <source>
        <dbReference type="Proteomes" id="UP000247602"/>
    </source>
</evidence>
<evidence type="ECO:0000313" key="8">
    <source>
        <dbReference type="Proteomes" id="UP000580718"/>
    </source>
</evidence>
<dbReference type="InterPro" id="IPR029062">
    <property type="entry name" value="Class_I_gatase-like"/>
</dbReference>
<dbReference type="EMBL" id="JACIBU010000002">
    <property type="protein sequence ID" value="MBB3678603.1"/>
    <property type="molecule type" value="Genomic_DNA"/>
</dbReference>
<evidence type="ECO:0000256" key="4">
    <source>
        <dbReference type="ARBA" id="ARBA00022825"/>
    </source>
</evidence>
<name>A0A323V7W5_9ACTN</name>
<dbReference type="PANTHER" id="PTHR20842">
    <property type="entry name" value="PROTEASE S51 ALPHA-ASPARTYL DIPEPTIDASE"/>
    <property type="match status" value="1"/>
</dbReference>
<dbReference type="GO" id="GO:0008236">
    <property type="term" value="F:serine-type peptidase activity"/>
    <property type="evidence" value="ECO:0007669"/>
    <property type="project" value="UniProtKB-KW"/>
</dbReference>
<keyword evidence="3" id="KW-0378">Hydrolase</keyword>
<dbReference type="SUPFAM" id="SSF52317">
    <property type="entry name" value="Class I glutamine amidotransferase-like"/>
    <property type="match status" value="1"/>
</dbReference>
<organism evidence="6 7">
    <name type="scientific">Modestobacter versicolor</name>
    <dbReference type="NCBI Taxonomy" id="429133"/>
    <lineage>
        <taxon>Bacteria</taxon>
        <taxon>Bacillati</taxon>
        <taxon>Actinomycetota</taxon>
        <taxon>Actinomycetes</taxon>
        <taxon>Geodermatophilales</taxon>
        <taxon>Geodermatophilaceae</taxon>
        <taxon>Modestobacter</taxon>
    </lineage>
</organism>
<gene>
    <name evidence="6" type="ORF">DMO24_14395</name>
    <name evidence="5" type="ORF">FHX36_004392</name>
</gene>
<keyword evidence="4" id="KW-0720">Serine protease</keyword>
<dbReference type="Proteomes" id="UP000247602">
    <property type="component" value="Unassembled WGS sequence"/>
</dbReference>
<dbReference type="GO" id="GO:0006508">
    <property type="term" value="P:proteolysis"/>
    <property type="evidence" value="ECO:0007669"/>
    <property type="project" value="UniProtKB-KW"/>
</dbReference>
<evidence type="ECO:0000313" key="6">
    <source>
        <dbReference type="EMBL" id="PZA20651.1"/>
    </source>
</evidence>
<reference evidence="5 8" key="2">
    <citation type="submission" date="2020-08" db="EMBL/GenBank/DDBJ databases">
        <title>Sequencing the genomes of 1000 actinobacteria strains.</title>
        <authorList>
            <person name="Klenk H.-P."/>
        </authorList>
    </citation>
    <scope>NUCLEOTIDE SEQUENCE [LARGE SCALE GENOMIC DNA]</scope>
    <source>
        <strain evidence="5 8">DSM 16678</strain>
    </source>
</reference>
<reference evidence="6 7" key="1">
    <citation type="submission" date="2018-06" db="EMBL/GenBank/DDBJ databases">
        <title>Draft genome sequence of Modestobacter versicolor CP153-2.</title>
        <authorList>
            <person name="Gundlapally S.R."/>
        </authorList>
    </citation>
    <scope>NUCLEOTIDE SEQUENCE [LARGE SCALE GENOMIC DNA]</scope>
    <source>
        <strain evidence="6 7">CP153-2</strain>
    </source>
</reference>
<dbReference type="AlphaFoldDB" id="A0A323V7W5"/>